<feature type="transmembrane region" description="Helical" evidence="5">
    <location>
        <begin position="443"/>
        <end position="463"/>
    </location>
</feature>
<dbReference type="AlphaFoldDB" id="A0AAV9NE73"/>
<feature type="transmembrane region" description="Helical" evidence="5">
    <location>
        <begin position="52"/>
        <end position="69"/>
    </location>
</feature>
<feature type="transmembrane region" description="Helical" evidence="5">
    <location>
        <begin position="409"/>
        <end position="431"/>
    </location>
</feature>
<reference evidence="7 8" key="1">
    <citation type="submission" date="2023-08" db="EMBL/GenBank/DDBJ databases">
        <title>Black Yeasts Isolated from many extreme environments.</title>
        <authorList>
            <person name="Coleine C."/>
            <person name="Stajich J.E."/>
            <person name="Selbmann L."/>
        </authorList>
    </citation>
    <scope>NUCLEOTIDE SEQUENCE [LARGE SCALE GENOMIC DNA]</scope>
    <source>
        <strain evidence="7 8">CCFEE 5792</strain>
    </source>
</reference>
<evidence type="ECO:0000256" key="4">
    <source>
        <dbReference type="ARBA" id="ARBA00023136"/>
    </source>
</evidence>
<dbReference type="InterPro" id="IPR020846">
    <property type="entry name" value="MFS_dom"/>
</dbReference>
<keyword evidence="8" id="KW-1185">Reference proteome</keyword>
<feature type="transmembrane region" description="Helical" evidence="5">
    <location>
        <begin position="119"/>
        <end position="138"/>
    </location>
</feature>
<keyword evidence="2 5" id="KW-0812">Transmembrane</keyword>
<feature type="transmembrane region" description="Helical" evidence="5">
    <location>
        <begin position="89"/>
        <end position="107"/>
    </location>
</feature>
<feature type="transmembrane region" description="Helical" evidence="5">
    <location>
        <begin position="207"/>
        <end position="226"/>
    </location>
</feature>
<feature type="domain" description="Major facilitator superfamily (MFS) profile" evidence="6">
    <location>
        <begin position="49"/>
        <end position="467"/>
    </location>
</feature>
<sequence>MASTENAPLNPGISNSEKDPLLYDLVVDSDGFVDFTEHSNVKPRNWLARRKAYNLGFLLDFITTAISAAGTPAAEFAKEELHISHTQSLFGFTSIYLIGQGLGGLVFSPFSEAFGRRWLYIISSFAYSGSCVLVGVAPNATAAIVGRFLSGVLSSIPKVIVSGSIEDLYDSEARIWIFFIWNVTVNCSLIFGPIYAAYVAMVLGWRWIFHIAAIILAIVSVMLFSIRESRQGLLLSKQVAQLQKLNPHQHYQVSKAARQPSFQEFVQVALVRPWILLFTEPIVSLTATLKAIPIVYDDFGLSMRQSMLILLFIALGLISSVLTRFYDRLVARRRRRASLPLKPEDKLIGFIIAAPLLAISLWWFAWSIPPKMKSVPWIVSAISLVPLGYATNEFDTVLGGYLADSYPNYAASAFTSLSLLRAFLSAAFPLFTDQLFVGLGNNLAGSVLASVATLFFVVPIIFVKYGERLRMKSQFNMPDSTRTMPRNAGTH</sequence>
<dbReference type="GO" id="GO:0016020">
    <property type="term" value="C:membrane"/>
    <property type="evidence" value="ECO:0007669"/>
    <property type="project" value="UniProtKB-SubCell"/>
</dbReference>
<dbReference type="GO" id="GO:0022857">
    <property type="term" value="F:transmembrane transporter activity"/>
    <property type="evidence" value="ECO:0007669"/>
    <property type="project" value="InterPro"/>
</dbReference>
<dbReference type="SUPFAM" id="SSF103473">
    <property type="entry name" value="MFS general substrate transporter"/>
    <property type="match status" value="1"/>
</dbReference>
<dbReference type="PANTHER" id="PTHR23502">
    <property type="entry name" value="MAJOR FACILITATOR SUPERFAMILY"/>
    <property type="match status" value="1"/>
</dbReference>
<dbReference type="InterPro" id="IPR036259">
    <property type="entry name" value="MFS_trans_sf"/>
</dbReference>
<proteinExistence type="predicted"/>
<feature type="transmembrane region" description="Helical" evidence="5">
    <location>
        <begin position="377"/>
        <end position="402"/>
    </location>
</feature>
<feature type="transmembrane region" description="Helical" evidence="5">
    <location>
        <begin position="308"/>
        <end position="326"/>
    </location>
</feature>
<dbReference type="PANTHER" id="PTHR23502:SF157">
    <property type="entry name" value="MAJOR FACILITATOR SUPERFAMILY (MFS) PROFILE DOMAIN-CONTAINING PROTEIN-RELATED"/>
    <property type="match status" value="1"/>
</dbReference>
<dbReference type="Gene3D" id="1.20.1250.20">
    <property type="entry name" value="MFS general substrate transporter like domains"/>
    <property type="match status" value="1"/>
</dbReference>
<evidence type="ECO:0000256" key="3">
    <source>
        <dbReference type="ARBA" id="ARBA00022989"/>
    </source>
</evidence>
<dbReference type="Pfam" id="PF07690">
    <property type="entry name" value="MFS_1"/>
    <property type="match status" value="1"/>
</dbReference>
<dbReference type="GeneID" id="89981285"/>
<dbReference type="EMBL" id="JAVRRD010000009">
    <property type="protein sequence ID" value="KAK5055399.1"/>
    <property type="molecule type" value="Genomic_DNA"/>
</dbReference>
<dbReference type="Proteomes" id="UP001358417">
    <property type="component" value="Unassembled WGS sequence"/>
</dbReference>
<dbReference type="PROSITE" id="PS50850">
    <property type="entry name" value="MFS"/>
    <property type="match status" value="1"/>
</dbReference>
<evidence type="ECO:0000256" key="5">
    <source>
        <dbReference type="SAM" id="Phobius"/>
    </source>
</evidence>
<dbReference type="RefSeq" id="XP_064707830.1">
    <property type="nucleotide sequence ID" value="XM_064856654.1"/>
</dbReference>
<evidence type="ECO:0000259" key="6">
    <source>
        <dbReference type="PROSITE" id="PS50850"/>
    </source>
</evidence>
<evidence type="ECO:0000313" key="7">
    <source>
        <dbReference type="EMBL" id="KAK5055399.1"/>
    </source>
</evidence>
<organism evidence="7 8">
    <name type="scientific">Exophiala bonariae</name>
    <dbReference type="NCBI Taxonomy" id="1690606"/>
    <lineage>
        <taxon>Eukaryota</taxon>
        <taxon>Fungi</taxon>
        <taxon>Dikarya</taxon>
        <taxon>Ascomycota</taxon>
        <taxon>Pezizomycotina</taxon>
        <taxon>Eurotiomycetes</taxon>
        <taxon>Chaetothyriomycetidae</taxon>
        <taxon>Chaetothyriales</taxon>
        <taxon>Herpotrichiellaceae</taxon>
        <taxon>Exophiala</taxon>
    </lineage>
</organism>
<keyword evidence="4 5" id="KW-0472">Membrane</keyword>
<gene>
    <name evidence="7" type="ORF">LTR84_013149</name>
</gene>
<protein>
    <recommendedName>
        <fullName evidence="6">Major facilitator superfamily (MFS) profile domain-containing protein</fullName>
    </recommendedName>
</protein>
<comment type="subcellular location">
    <subcellularLocation>
        <location evidence="1">Membrane</location>
        <topology evidence="1">Multi-pass membrane protein</topology>
    </subcellularLocation>
</comment>
<evidence type="ECO:0000313" key="8">
    <source>
        <dbReference type="Proteomes" id="UP001358417"/>
    </source>
</evidence>
<dbReference type="InterPro" id="IPR011701">
    <property type="entry name" value="MFS"/>
</dbReference>
<evidence type="ECO:0000256" key="2">
    <source>
        <dbReference type="ARBA" id="ARBA00022692"/>
    </source>
</evidence>
<feature type="transmembrane region" description="Helical" evidence="5">
    <location>
        <begin position="175"/>
        <end position="201"/>
    </location>
</feature>
<evidence type="ECO:0000256" key="1">
    <source>
        <dbReference type="ARBA" id="ARBA00004141"/>
    </source>
</evidence>
<keyword evidence="3 5" id="KW-1133">Transmembrane helix</keyword>
<feature type="transmembrane region" description="Helical" evidence="5">
    <location>
        <begin position="347"/>
        <end position="365"/>
    </location>
</feature>
<comment type="caution">
    <text evidence="7">The sequence shown here is derived from an EMBL/GenBank/DDBJ whole genome shotgun (WGS) entry which is preliminary data.</text>
</comment>
<accession>A0AAV9NE73</accession>
<name>A0AAV9NE73_9EURO</name>